<dbReference type="CDD" id="cd00865">
    <property type="entry name" value="PEBP_bact_arch"/>
    <property type="match status" value="1"/>
</dbReference>
<comment type="caution">
    <text evidence="1">The sequence shown here is derived from an EMBL/GenBank/DDBJ whole genome shotgun (WGS) entry which is preliminary data.</text>
</comment>
<evidence type="ECO:0008006" key="2">
    <source>
        <dbReference type="Google" id="ProtNLM"/>
    </source>
</evidence>
<dbReference type="Pfam" id="PF01161">
    <property type="entry name" value="PBP"/>
    <property type="match status" value="1"/>
</dbReference>
<dbReference type="Gene3D" id="3.90.280.10">
    <property type="entry name" value="PEBP-like"/>
    <property type="match status" value="1"/>
</dbReference>
<gene>
    <name evidence="1" type="ORF">DT99_23165</name>
</gene>
<dbReference type="NCBIfam" id="TIGR00481">
    <property type="entry name" value="YbhB/YbcL family Raf kinase inhibitor-like protein"/>
    <property type="match status" value="1"/>
</dbReference>
<evidence type="ECO:0000313" key="1">
    <source>
        <dbReference type="EMBL" id="KEA57322.1"/>
    </source>
</evidence>
<sequence>MTTFSLTSPEFAEQGKLAKAHEYNDFGGDGDNRSPALRWIGVPAGTRSLAITLYDPDAPTGSGFWHWVAFDIPPDTEGLSANSGAKDGRLLPAGAIQSTNDYGVQGFGGACPPPGAEPHRYVFTLHALSVEKLGIDGTTPNAVARFLIHANTIDSASTTAYYGR</sequence>
<dbReference type="InterPro" id="IPR036610">
    <property type="entry name" value="PEBP-like_sf"/>
</dbReference>
<protein>
    <recommendedName>
        <fullName evidence="2">YbhB/YbcL family Raf kinase inhibitor-like protein</fullName>
    </recommendedName>
</protein>
<dbReference type="InterPro" id="IPR005247">
    <property type="entry name" value="YbhB_YbcL/LppC-like"/>
</dbReference>
<dbReference type="PANTHER" id="PTHR30289:SF1">
    <property type="entry name" value="PEBP (PHOSPHATIDYLETHANOLAMINE-BINDING PROTEIN) FAMILY PROTEIN"/>
    <property type="match status" value="1"/>
</dbReference>
<reference evidence="1" key="1">
    <citation type="submission" date="2014-04" db="EMBL/GenBank/DDBJ databases">
        <title>In planta biocontrol of soil-borne Fusarium wilt of banana through a plant endophytic bacterium, Burkholderia cenocepacia 869T2.</title>
        <authorList>
            <person name="Ho Y.-N."/>
            <person name="Chiang H.-M."/>
            <person name="Chao C.-P."/>
            <person name="Su C.-C."/>
            <person name="Hsu H.-F."/>
            <person name="Guo C.-T."/>
            <person name="Hsieh J.-L."/>
            <person name="Huang C.-C."/>
        </authorList>
    </citation>
    <scope>NUCLEOTIDE SEQUENCE [LARGE SCALE GENOMIC DNA]</scope>
    <source>
        <strain evidence="1">869T2</strain>
    </source>
</reference>
<name>A0A071M974_9BURK</name>
<dbReference type="PANTHER" id="PTHR30289">
    <property type="entry name" value="UNCHARACTERIZED PROTEIN YBCL-RELATED"/>
    <property type="match status" value="1"/>
</dbReference>
<dbReference type="AlphaFoldDB" id="A0A071M974"/>
<dbReference type="InterPro" id="IPR008914">
    <property type="entry name" value="PEBP"/>
</dbReference>
<dbReference type="SUPFAM" id="SSF49777">
    <property type="entry name" value="PEBP-like"/>
    <property type="match status" value="1"/>
</dbReference>
<accession>A0A071M974</accession>
<dbReference type="EMBL" id="JJOA01000020">
    <property type="protein sequence ID" value="KEA57322.1"/>
    <property type="molecule type" value="Genomic_DNA"/>
</dbReference>
<dbReference type="OrthoDB" id="9797506at2"/>
<proteinExistence type="predicted"/>
<organism evidence="1">
    <name type="scientific">Burkholderia cenocepacia</name>
    <dbReference type="NCBI Taxonomy" id="95486"/>
    <lineage>
        <taxon>Bacteria</taxon>
        <taxon>Pseudomonadati</taxon>
        <taxon>Pseudomonadota</taxon>
        <taxon>Betaproteobacteria</taxon>
        <taxon>Burkholderiales</taxon>
        <taxon>Burkholderiaceae</taxon>
        <taxon>Burkholderia</taxon>
        <taxon>Burkholderia cepacia complex</taxon>
    </lineage>
</organism>